<dbReference type="InterPro" id="IPR045450">
    <property type="entry name" value="VMAP_C"/>
</dbReference>
<dbReference type="SUPFAM" id="SSF50494">
    <property type="entry name" value="Trypsin-like serine proteases"/>
    <property type="match status" value="1"/>
</dbReference>
<organism evidence="3 4">
    <name type="scientific">Streptomyces acidicola</name>
    <dbReference type="NCBI Taxonomy" id="2596892"/>
    <lineage>
        <taxon>Bacteria</taxon>
        <taxon>Bacillati</taxon>
        <taxon>Actinomycetota</taxon>
        <taxon>Actinomycetes</taxon>
        <taxon>Kitasatosporales</taxon>
        <taxon>Streptomycetaceae</taxon>
        <taxon>Streptomyces</taxon>
    </lineage>
</organism>
<evidence type="ECO:0000313" key="3">
    <source>
        <dbReference type="EMBL" id="MPY54404.1"/>
    </source>
</evidence>
<dbReference type="Pfam" id="PF13365">
    <property type="entry name" value="Trypsin_2"/>
    <property type="match status" value="1"/>
</dbReference>
<dbReference type="EMBL" id="VMNX01000271">
    <property type="protein sequence ID" value="MPY54404.1"/>
    <property type="molecule type" value="Genomic_DNA"/>
</dbReference>
<dbReference type="Proteomes" id="UP000373149">
    <property type="component" value="Unassembled WGS sequence"/>
</dbReference>
<gene>
    <name evidence="3" type="ORF">FPZ41_39945</name>
</gene>
<dbReference type="InterPro" id="IPR009003">
    <property type="entry name" value="Peptidase_S1_PA"/>
</dbReference>
<evidence type="ECO:0000259" key="2">
    <source>
        <dbReference type="Pfam" id="PF20028"/>
    </source>
</evidence>
<keyword evidence="3" id="KW-0645">Protease</keyword>
<evidence type="ECO:0000256" key="1">
    <source>
        <dbReference type="SAM" id="MobiDB-lite"/>
    </source>
</evidence>
<feature type="domain" description="vWA-MoxR associated protein C-terminal" evidence="2">
    <location>
        <begin position="594"/>
        <end position="736"/>
    </location>
</feature>
<keyword evidence="3" id="KW-0378">Hydrolase</keyword>
<feature type="domain" description="vWA-MoxR associated protein C-terminal" evidence="2">
    <location>
        <begin position="433"/>
        <end position="530"/>
    </location>
</feature>
<protein>
    <submittedName>
        <fullName evidence="3">Trypsin-like serine protease</fullName>
    </submittedName>
</protein>
<proteinExistence type="predicted"/>
<dbReference type="Gene3D" id="2.40.10.120">
    <property type="match status" value="1"/>
</dbReference>
<evidence type="ECO:0000313" key="4">
    <source>
        <dbReference type="Proteomes" id="UP000373149"/>
    </source>
</evidence>
<dbReference type="AlphaFoldDB" id="A0A5N8X5M1"/>
<keyword evidence="4" id="KW-1185">Reference proteome</keyword>
<dbReference type="GO" id="GO:0008233">
    <property type="term" value="F:peptidase activity"/>
    <property type="evidence" value="ECO:0007669"/>
    <property type="project" value="UniProtKB-KW"/>
</dbReference>
<reference evidence="3 4" key="1">
    <citation type="submission" date="2019-09" db="EMBL/GenBank/DDBJ databases">
        <authorList>
            <person name="Duangmal K."/>
            <person name="Teo W.F.A."/>
            <person name="Lipun K."/>
        </authorList>
    </citation>
    <scope>NUCLEOTIDE SEQUENCE [LARGE SCALE GENOMIC DNA]</scope>
    <source>
        <strain evidence="3 4">K1PN6</strain>
    </source>
</reference>
<feature type="region of interest" description="Disordered" evidence="1">
    <location>
        <begin position="576"/>
        <end position="598"/>
    </location>
</feature>
<name>A0A5N8X5M1_9ACTN</name>
<dbReference type="GO" id="GO:0006508">
    <property type="term" value="P:proteolysis"/>
    <property type="evidence" value="ECO:0007669"/>
    <property type="project" value="UniProtKB-KW"/>
</dbReference>
<dbReference type="Pfam" id="PF20028">
    <property type="entry name" value="VMAP-C"/>
    <property type="match status" value="2"/>
</dbReference>
<feature type="region of interest" description="Disordered" evidence="1">
    <location>
        <begin position="377"/>
        <end position="403"/>
    </location>
</feature>
<sequence>MAATVRIHRAGVGYALDEPGTFLGSGFFVAPNWVLTCAHVPRSEKGGEVTVVYETDPGRGATAVAGEVAATLPEYAGLPVQGAWPAPDLALVRLREPVDHECVYLSERPAAYYSESKVFYAGWTVLGGQLVLLDGPLSVHGGVRGASAGVQMRLGDNDLPLGVSGGPVVDPERGEVVGILKSRSDRGSGGTSMGVEQLRTLPVPRGEMRAEHDDLYQAVLHAHDRYHRDRQRHADSVRPTWADAQSRLHARPGRTLSPVERVELLGRLAELPPPVSTRSLLDLLDSLPDHEAAVPAPAPRGWRDGLGALYANARQDGALKLLLDYVVGVLFAERPFSTPGTQDAERALWEWVHQAALGLSSKHRNRFARLRTDWMRQRSQAPVPPSPGKGHGQPGQPAEVPDPARMEHEEAPAGGALRRTALLELLERGWQRDHCDWRVSVVHPGGEIERLDEAEQAPLDRLPEHLAGALDEAFRQCDEGERPAVLQVALPHALLGVAVDEWQLAPGEPPLGTYRPVVVRSADRDQPFDEGEFWPFERDRAYGAGDAYDPRDAPGTHTAHDAYAARSMHAPYASHAAHTAHDALAPHDPPHTLHPPHAHDERESRWYWVHAHAAKGEVLDCDDGLRIPVPTVNRLRGLHPGAVPVLCRHGDQRFEDDTMALARIVHGGFGVALWRRWSGGRDAVCGEFHRRAGDTVAVAGGADRLPELVRTLRAGVRAGRPETFWADGIALLYDDPHQPLPGTGGDLLEAP</sequence>
<accession>A0A5N8X5M1</accession>
<feature type="compositionally biased region" description="Basic and acidic residues" evidence="1">
    <location>
        <begin position="579"/>
        <end position="598"/>
    </location>
</feature>
<comment type="caution">
    <text evidence="3">The sequence shown here is derived from an EMBL/GenBank/DDBJ whole genome shotgun (WGS) entry which is preliminary data.</text>
</comment>